<accession>A0A2M7WZ52</accession>
<dbReference type="AlphaFoldDB" id="A0A2M7WZ52"/>
<proteinExistence type="predicted"/>
<dbReference type="Proteomes" id="UP000230538">
    <property type="component" value="Unassembled WGS sequence"/>
</dbReference>
<dbReference type="InterPro" id="IPR035093">
    <property type="entry name" value="RelE/ParE_toxin_dom_sf"/>
</dbReference>
<protein>
    <submittedName>
        <fullName evidence="1">Type II toxin-antitoxin system mRNA interferase toxin, RelE/StbE family</fullName>
    </submittedName>
</protein>
<evidence type="ECO:0000313" key="1">
    <source>
        <dbReference type="EMBL" id="PJA38621.1"/>
    </source>
</evidence>
<sequence>MKIFPTSHFSQSFRRLPSSIQKLADQKTQLFRKDPFDSRLKTHKLKGRLSRLSSFSVNYQYRILFKFIDQEKVLFYDIGTHQIYR</sequence>
<dbReference type="Gene3D" id="3.30.2310.20">
    <property type="entry name" value="RelE-like"/>
    <property type="match status" value="1"/>
</dbReference>
<dbReference type="EMBL" id="PFXB01000002">
    <property type="protein sequence ID" value="PJA38621.1"/>
    <property type="molecule type" value="Genomic_DNA"/>
</dbReference>
<organism evidence="1 2">
    <name type="scientific">candidate division WWE3 bacterium CG_4_9_14_3_um_filter_43_9</name>
    <dbReference type="NCBI Taxonomy" id="1975082"/>
    <lineage>
        <taxon>Bacteria</taxon>
        <taxon>Katanobacteria</taxon>
    </lineage>
</organism>
<reference evidence="2" key="1">
    <citation type="submission" date="2017-09" db="EMBL/GenBank/DDBJ databases">
        <title>Depth-based differentiation of microbial function through sediment-hosted aquifers and enrichment of novel symbionts in the deep terrestrial subsurface.</title>
        <authorList>
            <person name="Probst A.J."/>
            <person name="Ladd B."/>
            <person name="Jarett J.K."/>
            <person name="Geller-Mcgrath D.E."/>
            <person name="Sieber C.M.K."/>
            <person name="Emerson J.B."/>
            <person name="Anantharaman K."/>
            <person name="Thomas B.C."/>
            <person name="Malmstrom R."/>
            <person name="Stieglmeier M."/>
            <person name="Klingl A."/>
            <person name="Woyke T."/>
            <person name="Ryan C.M."/>
            <person name="Banfield J.F."/>
        </authorList>
    </citation>
    <scope>NUCLEOTIDE SEQUENCE [LARGE SCALE GENOMIC DNA]</scope>
</reference>
<name>A0A2M7WZ52_UNCKA</name>
<evidence type="ECO:0000313" key="2">
    <source>
        <dbReference type="Proteomes" id="UP000230538"/>
    </source>
</evidence>
<dbReference type="SUPFAM" id="SSF143011">
    <property type="entry name" value="RelE-like"/>
    <property type="match status" value="1"/>
</dbReference>
<comment type="caution">
    <text evidence="1">The sequence shown here is derived from an EMBL/GenBank/DDBJ whole genome shotgun (WGS) entry which is preliminary data.</text>
</comment>
<gene>
    <name evidence="1" type="ORF">CO181_00045</name>
</gene>